<dbReference type="GO" id="GO:0004519">
    <property type="term" value="F:endonuclease activity"/>
    <property type="evidence" value="ECO:0007669"/>
    <property type="project" value="InterPro"/>
</dbReference>
<dbReference type="OrthoDB" id="5783349at2"/>
<dbReference type="SUPFAM" id="SSF55608">
    <property type="entry name" value="Homing endonucleases"/>
    <property type="match status" value="1"/>
</dbReference>
<dbReference type="EMBL" id="MVBK01000090">
    <property type="protein sequence ID" value="OOG22830.1"/>
    <property type="molecule type" value="Genomic_DNA"/>
</dbReference>
<feature type="domain" description="Homing endonuclease LAGLIDADG" evidence="1">
    <location>
        <begin position="14"/>
        <end position="100"/>
    </location>
</feature>
<sequence length="141" mass="16032">MEVVLLRPADAGYIAGLVDGEGTITLTRKHRNENRQLALTISSTERTVLEFVKETLGAGKITGKRTVRSHHSPSFTYAVYNRQALQILRQIHPYLRTYKAKRSALILRHYLSLTPRNGKYTDSLRQERLQFEAEVLGIKPG</sequence>
<protein>
    <recommendedName>
        <fullName evidence="1">Homing endonuclease LAGLIDADG domain-containing protein</fullName>
    </recommendedName>
</protein>
<evidence type="ECO:0000259" key="1">
    <source>
        <dbReference type="Pfam" id="PF00961"/>
    </source>
</evidence>
<dbReference type="AlphaFoldDB" id="A0A1V3NCM8"/>
<accession>A0A1V3NCM8</accession>
<dbReference type="InterPro" id="IPR004860">
    <property type="entry name" value="LAGLIDADG_dom"/>
</dbReference>
<evidence type="ECO:0000313" key="3">
    <source>
        <dbReference type="Proteomes" id="UP000189462"/>
    </source>
</evidence>
<comment type="caution">
    <text evidence="2">The sequence shown here is derived from an EMBL/GenBank/DDBJ whole genome shotgun (WGS) entry which is preliminary data.</text>
</comment>
<name>A0A1V3NCM8_9GAMM</name>
<dbReference type="RefSeq" id="WP_077279746.1">
    <property type="nucleotide sequence ID" value="NZ_MVBK01000090.1"/>
</dbReference>
<gene>
    <name evidence="2" type="ORF">B1C78_13815</name>
</gene>
<dbReference type="Pfam" id="PF00961">
    <property type="entry name" value="LAGLIDADG_1"/>
    <property type="match status" value="1"/>
</dbReference>
<keyword evidence="3" id="KW-1185">Reference proteome</keyword>
<proteinExistence type="predicted"/>
<evidence type="ECO:0000313" key="2">
    <source>
        <dbReference type="EMBL" id="OOG22830.1"/>
    </source>
</evidence>
<dbReference type="STRING" id="108003.B1C78_13815"/>
<dbReference type="Gene3D" id="3.10.28.10">
    <property type="entry name" value="Homing endonucleases"/>
    <property type="match status" value="1"/>
</dbReference>
<dbReference type="Proteomes" id="UP000189462">
    <property type="component" value="Unassembled WGS sequence"/>
</dbReference>
<dbReference type="InterPro" id="IPR027434">
    <property type="entry name" value="Homing_endonucl"/>
</dbReference>
<reference evidence="2 3" key="1">
    <citation type="submission" date="2017-02" db="EMBL/GenBank/DDBJ databases">
        <title>Genomic diversity within the haloalkaliphilic genus Thioalkalivibrio.</title>
        <authorList>
            <person name="Ahn A.-C."/>
            <person name="Meier-Kolthoff J."/>
            <person name="Overmars L."/>
            <person name="Richter M."/>
            <person name="Woyke T."/>
            <person name="Sorokin D.Y."/>
            <person name="Muyzer G."/>
        </authorList>
    </citation>
    <scope>NUCLEOTIDE SEQUENCE [LARGE SCALE GENOMIC DNA]</scope>
    <source>
        <strain evidence="2 3">ALJD</strain>
    </source>
</reference>
<organism evidence="2 3">
    <name type="scientific">Thioalkalivibrio denitrificans</name>
    <dbReference type="NCBI Taxonomy" id="108003"/>
    <lineage>
        <taxon>Bacteria</taxon>
        <taxon>Pseudomonadati</taxon>
        <taxon>Pseudomonadota</taxon>
        <taxon>Gammaproteobacteria</taxon>
        <taxon>Chromatiales</taxon>
        <taxon>Ectothiorhodospiraceae</taxon>
        <taxon>Thioalkalivibrio</taxon>
    </lineage>
</organism>